<evidence type="ECO:0000313" key="4">
    <source>
        <dbReference type="Proteomes" id="UP000325763"/>
    </source>
</evidence>
<reference evidence="2 4" key="3">
    <citation type="submission" date="2017-09" db="EMBL/GenBank/DDBJ databases">
        <title>Streptomyces genome completion.</title>
        <authorList>
            <person name="Lee N."/>
            <person name="Cho B.-K."/>
        </authorList>
    </citation>
    <scope>NUCLEOTIDE SEQUENCE [LARGE SCALE GENOMIC DNA]</scope>
    <source>
        <strain evidence="2 4">ATCC 14899</strain>
    </source>
</reference>
<dbReference type="EMBL" id="CP009313">
    <property type="protein sequence ID" value="AJE44490.1"/>
    <property type="molecule type" value="Genomic_DNA"/>
</dbReference>
<dbReference type="STRING" id="40318.SNOD_34340"/>
<sequence>MSQGLAHLRLGAVNIDGVMLNDTFSPVIHHFLVSRGCVYTAELERTIFSQPRAVAGRLLAEAGGLAMSGEEALEAYFEERARYLRTCPVRVNEGAVALVGLLRGLGLRTVCYGGLGRDHFDAFLGEHAALFDAPGYICTDSFRPGLREIATEYFGVEHDEVLVVDDVARVAEEARLLGMPFVGHPSRFEHSFQRQLMREAGVRHLVDSLHAIDEDLLRTLDSEAAAGTAWAA</sequence>
<dbReference type="AlphaFoldDB" id="A0A0B5DT93"/>
<accession>A0A0B5DT93</accession>
<dbReference type="InterPro" id="IPR036412">
    <property type="entry name" value="HAD-like_sf"/>
</dbReference>
<protein>
    <submittedName>
        <fullName evidence="2">HAD family phosphatase</fullName>
    </submittedName>
    <submittedName>
        <fullName evidence="1">Haloacid dehalogenase-like hydrolase</fullName>
    </submittedName>
</protein>
<evidence type="ECO:0000313" key="1">
    <source>
        <dbReference type="EMBL" id="AJE44490.1"/>
    </source>
</evidence>
<dbReference type="GO" id="GO:0016787">
    <property type="term" value="F:hydrolase activity"/>
    <property type="evidence" value="ECO:0007669"/>
    <property type="project" value="UniProtKB-KW"/>
</dbReference>
<gene>
    <name evidence="2" type="ORF">CP978_34575</name>
    <name evidence="1" type="ORF">SNOD_34340</name>
</gene>
<reference evidence="3" key="1">
    <citation type="submission" date="2014-09" db="EMBL/GenBank/DDBJ databases">
        <title>Sequence of the Streptomyces nodosus genome.</title>
        <authorList>
            <person name="Sweeney P."/>
            <person name="Stephens N."/>
            <person name="Murphy C."/>
            <person name="Caffrey P."/>
        </authorList>
    </citation>
    <scope>NUCLEOTIDE SEQUENCE [LARGE SCALE GENOMIC DNA]</scope>
    <source>
        <strain evidence="3">ATCC 14899</strain>
    </source>
</reference>
<dbReference type="EMBL" id="CP023747">
    <property type="protein sequence ID" value="QEV42977.1"/>
    <property type="molecule type" value="Genomic_DNA"/>
</dbReference>
<keyword evidence="3" id="KW-1185">Reference proteome</keyword>
<dbReference type="KEGG" id="snq:CP978_34575"/>
<dbReference type="HOGENOM" id="CLU_1228940_0_0_11"/>
<dbReference type="Gene3D" id="3.40.50.1000">
    <property type="entry name" value="HAD superfamily/HAD-like"/>
    <property type="match status" value="1"/>
</dbReference>
<dbReference type="Proteomes" id="UP000325763">
    <property type="component" value="Chromosome"/>
</dbReference>
<dbReference type="RefSeq" id="WP_043447719.1">
    <property type="nucleotide sequence ID" value="NZ_CP009313.1"/>
</dbReference>
<proteinExistence type="predicted"/>
<organism evidence="1 3">
    <name type="scientific">Streptomyces nodosus</name>
    <dbReference type="NCBI Taxonomy" id="40318"/>
    <lineage>
        <taxon>Bacteria</taxon>
        <taxon>Bacillati</taxon>
        <taxon>Actinomycetota</taxon>
        <taxon>Actinomycetes</taxon>
        <taxon>Kitasatosporales</taxon>
        <taxon>Streptomycetaceae</taxon>
        <taxon>Streptomyces</taxon>
    </lineage>
</organism>
<reference evidence="1 3" key="2">
    <citation type="journal article" date="2016" name="Appl. Microbiol. Biotechnol.">
        <title>Exploiting the genome sequence of Streptomyces nodosus for enhanced antibiotic production.</title>
        <authorList>
            <person name="Sweeney P."/>
            <person name="Murphy C.D."/>
            <person name="Caffrey P."/>
        </authorList>
    </citation>
    <scope>NUCLEOTIDE SEQUENCE [LARGE SCALE GENOMIC DNA]</scope>
    <source>
        <strain evidence="1 3">ATCC 14899</strain>
    </source>
</reference>
<name>A0A0B5DT93_9ACTN</name>
<dbReference type="InterPro" id="IPR023214">
    <property type="entry name" value="HAD_sf"/>
</dbReference>
<evidence type="ECO:0000313" key="3">
    <source>
        <dbReference type="Proteomes" id="UP000031526"/>
    </source>
</evidence>
<dbReference type="OrthoDB" id="330583at2"/>
<evidence type="ECO:0000313" key="2">
    <source>
        <dbReference type="EMBL" id="QEV42977.1"/>
    </source>
</evidence>
<dbReference type="SUPFAM" id="SSF56784">
    <property type="entry name" value="HAD-like"/>
    <property type="match status" value="1"/>
</dbReference>
<keyword evidence="1" id="KW-0378">Hydrolase</keyword>
<dbReference type="Proteomes" id="UP000031526">
    <property type="component" value="Chromosome"/>
</dbReference>